<keyword evidence="3" id="KW-0732">Signal</keyword>
<dbReference type="InterPro" id="IPR008972">
    <property type="entry name" value="Cupredoxin"/>
</dbReference>
<dbReference type="InterPro" id="IPR011707">
    <property type="entry name" value="Cu-oxidase-like_N"/>
</dbReference>
<dbReference type="PANTHER" id="PTHR11709">
    <property type="entry name" value="MULTI-COPPER OXIDASE"/>
    <property type="match status" value="1"/>
</dbReference>
<dbReference type="PROSITE" id="PS00080">
    <property type="entry name" value="MULTICOPPER_OXIDASE2"/>
    <property type="match status" value="1"/>
</dbReference>
<evidence type="ECO:0000256" key="5">
    <source>
        <dbReference type="ARBA" id="ARBA00023008"/>
    </source>
</evidence>
<dbReference type="GO" id="GO:0005507">
    <property type="term" value="F:copper ion binding"/>
    <property type="evidence" value="ECO:0007669"/>
    <property type="project" value="InterPro"/>
</dbReference>
<dbReference type="InterPro" id="IPR002355">
    <property type="entry name" value="Cu_oxidase_Cu_BS"/>
</dbReference>
<dbReference type="Proteomes" id="UP000717696">
    <property type="component" value="Unassembled WGS sequence"/>
</dbReference>
<dbReference type="OrthoDB" id="2121828at2759"/>
<comment type="caution">
    <text evidence="10">The sequence shown here is derived from an EMBL/GenBank/DDBJ whole genome shotgun (WGS) entry which is preliminary data.</text>
</comment>
<evidence type="ECO:0000256" key="3">
    <source>
        <dbReference type="ARBA" id="ARBA00022729"/>
    </source>
</evidence>
<accession>A0A9P9ID85</accession>
<reference evidence="10" key="1">
    <citation type="journal article" date="2021" name="Nat. Commun.">
        <title>Genetic determinants of endophytism in the Arabidopsis root mycobiome.</title>
        <authorList>
            <person name="Mesny F."/>
            <person name="Miyauchi S."/>
            <person name="Thiergart T."/>
            <person name="Pickel B."/>
            <person name="Atanasova L."/>
            <person name="Karlsson M."/>
            <person name="Huettel B."/>
            <person name="Barry K.W."/>
            <person name="Haridas S."/>
            <person name="Chen C."/>
            <person name="Bauer D."/>
            <person name="Andreopoulos W."/>
            <person name="Pangilinan J."/>
            <person name="LaButti K."/>
            <person name="Riley R."/>
            <person name="Lipzen A."/>
            <person name="Clum A."/>
            <person name="Drula E."/>
            <person name="Henrissat B."/>
            <person name="Kohler A."/>
            <person name="Grigoriev I.V."/>
            <person name="Martin F.M."/>
            <person name="Hacquard S."/>
        </authorList>
    </citation>
    <scope>NUCLEOTIDE SEQUENCE</scope>
    <source>
        <strain evidence="10">MPI-CAGE-AT-0021</strain>
    </source>
</reference>
<evidence type="ECO:0000256" key="6">
    <source>
        <dbReference type="ARBA" id="ARBA00023180"/>
    </source>
</evidence>
<feature type="domain" description="Plastocyanin-like" evidence="9">
    <location>
        <begin position="84"/>
        <end position="199"/>
    </location>
</feature>
<dbReference type="InterPro" id="IPR011706">
    <property type="entry name" value="Cu-oxidase_C"/>
</dbReference>
<comment type="similarity">
    <text evidence="1">Belongs to the multicopper oxidase family.</text>
</comment>
<dbReference type="AlphaFoldDB" id="A0A9P9ID85"/>
<evidence type="ECO:0000313" key="10">
    <source>
        <dbReference type="EMBL" id="KAH7116536.1"/>
    </source>
</evidence>
<dbReference type="GO" id="GO:0016491">
    <property type="term" value="F:oxidoreductase activity"/>
    <property type="evidence" value="ECO:0007669"/>
    <property type="project" value="UniProtKB-KW"/>
</dbReference>
<dbReference type="InterPro" id="IPR001117">
    <property type="entry name" value="Cu-oxidase_2nd"/>
</dbReference>
<evidence type="ECO:0000259" key="8">
    <source>
        <dbReference type="Pfam" id="PF07731"/>
    </source>
</evidence>
<dbReference type="Pfam" id="PF07731">
    <property type="entry name" value="Cu-oxidase_2"/>
    <property type="match status" value="1"/>
</dbReference>
<evidence type="ECO:0000256" key="1">
    <source>
        <dbReference type="ARBA" id="ARBA00010609"/>
    </source>
</evidence>
<dbReference type="CDD" id="cd13880">
    <property type="entry name" value="CuRO_2_MaLCC_like"/>
    <property type="match status" value="1"/>
</dbReference>
<organism evidence="10 11">
    <name type="scientific">Dactylonectria estremocensis</name>
    <dbReference type="NCBI Taxonomy" id="1079267"/>
    <lineage>
        <taxon>Eukaryota</taxon>
        <taxon>Fungi</taxon>
        <taxon>Dikarya</taxon>
        <taxon>Ascomycota</taxon>
        <taxon>Pezizomycotina</taxon>
        <taxon>Sordariomycetes</taxon>
        <taxon>Hypocreomycetidae</taxon>
        <taxon>Hypocreales</taxon>
        <taxon>Nectriaceae</taxon>
        <taxon>Dactylonectria</taxon>
    </lineage>
</organism>
<dbReference type="FunFam" id="2.60.40.420:FF:000021">
    <property type="entry name" value="Extracellular dihydrogeodin oxidase/laccase"/>
    <property type="match status" value="1"/>
</dbReference>
<dbReference type="PANTHER" id="PTHR11709:SF71">
    <property type="entry name" value="OXIDOREDUCTASE TPCJ"/>
    <property type="match status" value="1"/>
</dbReference>
<evidence type="ECO:0000259" key="7">
    <source>
        <dbReference type="Pfam" id="PF00394"/>
    </source>
</evidence>
<keyword evidence="5" id="KW-0186">Copper</keyword>
<dbReference type="CDD" id="cd13854">
    <property type="entry name" value="CuRO_1_MaLCC_like"/>
    <property type="match status" value="1"/>
</dbReference>
<dbReference type="EMBL" id="JAGMUU010000036">
    <property type="protein sequence ID" value="KAH7116536.1"/>
    <property type="molecule type" value="Genomic_DNA"/>
</dbReference>
<keyword evidence="2" id="KW-0479">Metal-binding</keyword>
<dbReference type="CDD" id="cd13901">
    <property type="entry name" value="CuRO_3_MaLCC_like"/>
    <property type="match status" value="1"/>
</dbReference>
<gene>
    <name evidence="10" type="ORF">B0J13DRAFT_459372</name>
</gene>
<dbReference type="PROSITE" id="PS00079">
    <property type="entry name" value="MULTICOPPER_OXIDASE1"/>
    <property type="match status" value="1"/>
</dbReference>
<dbReference type="InterPro" id="IPR033138">
    <property type="entry name" value="Cu_oxidase_CS"/>
</dbReference>
<evidence type="ECO:0000256" key="2">
    <source>
        <dbReference type="ARBA" id="ARBA00022723"/>
    </source>
</evidence>
<dbReference type="Gene3D" id="2.60.40.420">
    <property type="entry name" value="Cupredoxins - blue copper proteins"/>
    <property type="match status" value="3"/>
</dbReference>
<evidence type="ECO:0000313" key="11">
    <source>
        <dbReference type="Proteomes" id="UP000717696"/>
    </source>
</evidence>
<keyword evidence="11" id="KW-1185">Reference proteome</keyword>
<name>A0A9P9ID85_9HYPO</name>
<protein>
    <submittedName>
        <fullName evidence="10">Multicopper oxidase-domain-containing protein</fullName>
    </submittedName>
</protein>
<dbReference type="InterPro" id="IPR045087">
    <property type="entry name" value="Cu-oxidase_fam"/>
</dbReference>
<dbReference type="FunFam" id="2.60.40.420:FF:000045">
    <property type="entry name" value="Laccase 2"/>
    <property type="match status" value="1"/>
</dbReference>
<feature type="domain" description="Plastocyanin-like" evidence="8">
    <location>
        <begin position="443"/>
        <end position="587"/>
    </location>
</feature>
<keyword evidence="4" id="KW-0560">Oxidoreductase</keyword>
<proteinExistence type="inferred from homology"/>
<feature type="domain" description="Plastocyanin-like" evidence="7">
    <location>
        <begin position="210"/>
        <end position="362"/>
    </location>
</feature>
<evidence type="ECO:0000259" key="9">
    <source>
        <dbReference type="Pfam" id="PF07732"/>
    </source>
</evidence>
<evidence type="ECO:0000256" key="4">
    <source>
        <dbReference type="ARBA" id="ARBA00023002"/>
    </source>
</evidence>
<dbReference type="Pfam" id="PF00394">
    <property type="entry name" value="Cu-oxidase"/>
    <property type="match status" value="1"/>
</dbReference>
<dbReference type="SUPFAM" id="SSF49503">
    <property type="entry name" value="Cupredoxins"/>
    <property type="match status" value="3"/>
</dbReference>
<sequence>MGFFKRLTEFLFFFSNSPAQDRLSSGAPSINHDDHVVDVFDPSSVLGACNTPSNRQCWSNGYNITTDYEKSTPQGVVRKFFLEVTNEVIAPDGYDVARMLFNGTYPGPTLEGNWGDTFEITVHNKLTNFNGTSVHWHGIRQLNTNWMDGVAGVTECPIPPGEEFTYVWKATQYGTSWYHSHFSLQYADGLVGPLKINGPTSMNYDIDLGPVLITDNFHKTAFSQVMLEYLGRPPTPDSMLMNGKGKYYCCQKLDPLCVGGSKVDLTSFNFEAGKTYKMSLVNTATSTHTTFWIDNHNFSVVATDFVPIEPYEADIINIAIGQRYDIIIKANAATSVQTDFWMHARDCSVGGARSNLGIIRYDASSTDIPWTPPPDEKHVCHGCLDEMSRKLKPVVHRTVDPPANGNYTKDSFKVHLVGYPDEHKQDSMLHKWVLKDSSFYLDWSQPSLSLVKIAYDKEWDSPKFPTGYEPVDLNYEKGSWVYFLIEGKFQESLDNSTRKIYKTQAPVAHPIHVHGHDFVILASGDQEYNSSVIPNLHNPPRRDVALLPVDGYLLIAFQVDNPGIWLMHCHIAWHASGGLALQFVESAEEIGPAFKKSGILAKYSETCANWGAYYTVFNKNNNATQEDSGI</sequence>
<dbReference type="Pfam" id="PF07732">
    <property type="entry name" value="Cu-oxidase_3"/>
    <property type="match status" value="1"/>
</dbReference>
<keyword evidence="6" id="KW-0325">Glycoprotein</keyword>